<name>X1NNT4_9ZZZZ</name>
<organism evidence="2">
    <name type="scientific">marine sediment metagenome</name>
    <dbReference type="NCBI Taxonomy" id="412755"/>
    <lineage>
        <taxon>unclassified sequences</taxon>
        <taxon>metagenomes</taxon>
        <taxon>ecological metagenomes</taxon>
    </lineage>
</organism>
<evidence type="ECO:0000313" key="2">
    <source>
        <dbReference type="EMBL" id="GAI20339.1"/>
    </source>
</evidence>
<feature type="transmembrane region" description="Helical" evidence="1">
    <location>
        <begin position="6"/>
        <end position="24"/>
    </location>
</feature>
<keyword evidence="1" id="KW-0472">Membrane</keyword>
<evidence type="ECO:0000256" key="1">
    <source>
        <dbReference type="SAM" id="Phobius"/>
    </source>
</evidence>
<comment type="caution">
    <text evidence="2">The sequence shown here is derived from an EMBL/GenBank/DDBJ whole genome shotgun (WGS) entry which is preliminary data.</text>
</comment>
<keyword evidence="1" id="KW-1133">Transmembrane helix</keyword>
<sequence>MPGTMGAILQTLYMLGVVALFPAVEGLRRDVEVAAGKSGIVVVGIVVIKPFESSCG</sequence>
<keyword evidence="1" id="KW-0812">Transmembrane</keyword>
<gene>
    <name evidence="2" type="ORF">S06H3_27342</name>
</gene>
<proteinExistence type="predicted"/>
<accession>X1NNT4</accession>
<reference evidence="2" key="1">
    <citation type="journal article" date="2014" name="Front. Microbiol.">
        <title>High frequency of phylogenetically diverse reductive dehalogenase-homologous genes in deep subseafloor sedimentary metagenomes.</title>
        <authorList>
            <person name="Kawai M."/>
            <person name="Futagami T."/>
            <person name="Toyoda A."/>
            <person name="Takaki Y."/>
            <person name="Nishi S."/>
            <person name="Hori S."/>
            <person name="Arai W."/>
            <person name="Tsubouchi T."/>
            <person name="Morono Y."/>
            <person name="Uchiyama I."/>
            <person name="Ito T."/>
            <person name="Fujiyama A."/>
            <person name="Inagaki F."/>
            <person name="Takami H."/>
        </authorList>
    </citation>
    <scope>NUCLEOTIDE SEQUENCE</scope>
    <source>
        <strain evidence="2">Expedition CK06-06</strain>
    </source>
</reference>
<protein>
    <submittedName>
        <fullName evidence="2">Uncharacterized protein</fullName>
    </submittedName>
</protein>
<dbReference type="EMBL" id="BARV01015855">
    <property type="protein sequence ID" value="GAI20339.1"/>
    <property type="molecule type" value="Genomic_DNA"/>
</dbReference>
<dbReference type="AlphaFoldDB" id="X1NNT4"/>
<feature type="non-terminal residue" evidence="2">
    <location>
        <position position="56"/>
    </location>
</feature>